<evidence type="ECO:0000256" key="2">
    <source>
        <dbReference type="PIRSR" id="PIRSR004789-51"/>
    </source>
</evidence>
<comment type="caution">
    <text evidence="3">The sequence shown here is derived from an EMBL/GenBank/DDBJ whole genome shotgun (WGS) entry which is preliminary data.</text>
</comment>
<dbReference type="GO" id="GO:0004113">
    <property type="term" value="F:2',3'-cyclic-nucleotide 3'-phosphodiesterase activity"/>
    <property type="evidence" value="ECO:0007669"/>
    <property type="project" value="TreeGrafter"/>
</dbReference>
<evidence type="ECO:0000256" key="1">
    <source>
        <dbReference type="PIRSR" id="PIRSR004789-50"/>
    </source>
</evidence>
<proteinExistence type="predicted"/>
<feature type="binding site" evidence="2">
    <location>
        <position position="42"/>
    </location>
    <ligand>
        <name>Fe cation</name>
        <dbReference type="ChEBI" id="CHEBI:24875"/>
        <label>1</label>
    </ligand>
</feature>
<dbReference type="RefSeq" id="WP_349246211.1">
    <property type="nucleotide sequence ID" value="NZ_JASCXX010000024.1"/>
</dbReference>
<dbReference type="InterPro" id="IPR005235">
    <property type="entry name" value="YmdB-like"/>
</dbReference>
<name>A0AAW6TYM6_9BACT</name>
<organism evidence="3 4">
    <name type="scientific">Anaerobaca lacustris</name>
    <dbReference type="NCBI Taxonomy" id="3044600"/>
    <lineage>
        <taxon>Bacteria</taxon>
        <taxon>Pseudomonadati</taxon>
        <taxon>Planctomycetota</taxon>
        <taxon>Phycisphaerae</taxon>
        <taxon>Sedimentisphaerales</taxon>
        <taxon>Anaerobacaceae</taxon>
        <taxon>Anaerobaca</taxon>
    </lineage>
</organism>
<feature type="active site" description="Proton donor" evidence="1">
    <location>
        <position position="70"/>
    </location>
</feature>
<evidence type="ECO:0000313" key="4">
    <source>
        <dbReference type="Proteomes" id="UP001431776"/>
    </source>
</evidence>
<feature type="binding site" evidence="2">
    <location>
        <position position="178"/>
    </location>
    <ligand>
        <name>Fe cation</name>
        <dbReference type="ChEBI" id="CHEBI:24875"/>
        <label>2</label>
    </ligand>
</feature>
<dbReference type="Gene3D" id="3.60.21.10">
    <property type="match status" value="1"/>
</dbReference>
<gene>
    <name evidence="3" type="ORF">QJ522_17205</name>
</gene>
<feature type="binding site" evidence="2">
    <location>
        <position position="180"/>
    </location>
    <ligand>
        <name>Fe cation</name>
        <dbReference type="ChEBI" id="CHEBI:24875"/>
        <label>1</label>
    </ligand>
</feature>
<keyword evidence="2" id="KW-0479">Metal-binding</keyword>
<dbReference type="GO" id="GO:0046872">
    <property type="term" value="F:metal ion binding"/>
    <property type="evidence" value="ECO:0007669"/>
    <property type="project" value="UniProtKB-KW"/>
</dbReference>
<evidence type="ECO:0000313" key="3">
    <source>
        <dbReference type="EMBL" id="MDI6450801.1"/>
    </source>
</evidence>
<dbReference type="PANTHER" id="PTHR36303">
    <property type="entry name" value="2',3'-CYCLIC-NUCLEOTIDE 2'-PHOSPHODIESTERASE"/>
    <property type="match status" value="1"/>
</dbReference>
<keyword evidence="4" id="KW-1185">Reference proteome</keyword>
<dbReference type="AlphaFoldDB" id="A0AAW6TYM6"/>
<dbReference type="PANTHER" id="PTHR36303:SF1">
    <property type="entry name" value="2',3'-CYCLIC-NUCLEOTIDE 2'-PHOSPHODIESTERASE"/>
    <property type="match status" value="1"/>
</dbReference>
<dbReference type="EMBL" id="JASCXX010000024">
    <property type="protein sequence ID" value="MDI6450801.1"/>
    <property type="molecule type" value="Genomic_DNA"/>
</dbReference>
<sequence>MKLNVLCIGDIVGRPGRRVLADKLKSFVRERSVDCVIANAENAAGGSGLTPQIYDKLLRYGVNLISLGDHAFRKRDIIETLERNDNICRPANFSEHAAGRGTALYRTAKGPVVGVLTLIGRLFMKPADCPYAAADKWIPRLQKEADLIVVDFHAEASSEKIAMGYHLDGRASCCFGTHTHVVTADEQVLPKGTAYISDIGMTGAHDSVLGRKSDCVLKSFRTQMPVPFEIATGDVRVNGILVTIDSNSRQAERIERIRIDADGQDDARYDSDDGRPEYYNTF</sequence>
<dbReference type="CDD" id="cd07382">
    <property type="entry name" value="MPP_DR1281"/>
    <property type="match status" value="1"/>
</dbReference>
<dbReference type="InterPro" id="IPR029052">
    <property type="entry name" value="Metallo-depent_PP-like"/>
</dbReference>
<feature type="binding site" evidence="2">
    <location>
        <position position="41"/>
    </location>
    <ligand>
        <name>Fe cation</name>
        <dbReference type="ChEBI" id="CHEBI:24875"/>
        <label>2</label>
    </ligand>
</feature>
<dbReference type="Proteomes" id="UP001431776">
    <property type="component" value="Unassembled WGS sequence"/>
</dbReference>
<reference evidence="3" key="1">
    <citation type="submission" date="2023-05" db="EMBL/GenBank/DDBJ databases">
        <title>Anaerotaeda fermentans gen. nov., sp. nov., a novel anaerobic planctomycete of the new family within the order Sedimentisphaerales isolated from Taman Peninsula, Russia.</title>
        <authorList>
            <person name="Khomyakova M.A."/>
            <person name="Merkel A.Y."/>
            <person name="Slobodkin A.I."/>
        </authorList>
    </citation>
    <scope>NUCLEOTIDE SEQUENCE</scope>
    <source>
        <strain evidence="3">M17dextr</strain>
    </source>
</reference>
<dbReference type="NCBIfam" id="TIGR00282">
    <property type="entry name" value="TIGR00282 family metallophosphoesterase"/>
    <property type="match status" value="1"/>
</dbReference>
<feature type="binding site" evidence="2">
    <location>
        <position position="153"/>
    </location>
    <ligand>
        <name>Fe cation</name>
        <dbReference type="ChEBI" id="CHEBI:24875"/>
        <label>2</label>
    </ligand>
</feature>
<dbReference type="PIRSF" id="PIRSF004789">
    <property type="entry name" value="DR1281"/>
    <property type="match status" value="1"/>
</dbReference>
<feature type="binding site" evidence="2">
    <location>
        <position position="41"/>
    </location>
    <ligand>
        <name>Fe cation</name>
        <dbReference type="ChEBI" id="CHEBI:24875"/>
        <label>1</label>
    </ligand>
</feature>
<feature type="binding site" evidence="2">
    <location>
        <position position="10"/>
    </location>
    <ligand>
        <name>Fe cation</name>
        <dbReference type="ChEBI" id="CHEBI:24875"/>
        <label>1</label>
    </ligand>
</feature>
<feature type="binding site" evidence="2">
    <location>
        <position position="69"/>
    </location>
    <ligand>
        <name>Fe cation</name>
        <dbReference type="ChEBI" id="CHEBI:24875"/>
        <label>2</label>
    </ligand>
</feature>
<dbReference type="Pfam" id="PF13277">
    <property type="entry name" value="YmdB"/>
    <property type="match status" value="1"/>
</dbReference>
<protein>
    <submittedName>
        <fullName evidence="3">TIGR00282 family metallophosphoesterase</fullName>
    </submittedName>
</protein>
<dbReference type="SUPFAM" id="SSF56300">
    <property type="entry name" value="Metallo-dependent phosphatases"/>
    <property type="match status" value="1"/>
</dbReference>
<accession>A0AAW6TYM6</accession>